<evidence type="ECO:0000313" key="3">
    <source>
        <dbReference type="EMBL" id="CCC47380.1"/>
    </source>
</evidence>
<dbReference type="PANTHER" id="PTHR48153">
    <property type="entry name" value="UFM1-SPECIFIC PROTEASE 2"/>
    <property type="match status" value="1"/>
</dbReference>
<dbReference type="Gene3D" id="3.90.70.130">
    <property type="match status" value="1"/>
</dbReference>
<accession>G0TTU8</accession>
<keyword evidence="1" id="KW-0378">Hydrolase</keyword>
<dbReference type="AlphaFoldDB" id="G0TTU8"/>
<dbReference type="GO" id="GO:0071567">
    <property type="term" value="F:deUFMylase activity"/>
    <property type="evidence" value="ECO:0007669"/>
    <property type="project" value="TreeGrafter"/>
</dbReference>
<dbReference type="VEuPathDB" id="TriTrypDB:TvY486_0400440"/>
<protein>
    <recommendedName>
        <fullName evidence="2">UFSP1/2/DUB catalytic domain-containing protein</fullName>
    </recommendedName>
</protein>
<dbReference type="PANTHER" id="PTHR48153:SF2">
    <property type="entry name" value="UFM1-SPECIFIC PROTEASE 2"/>
    <property type="match status" value="1"/>
</dbReference>
<dbReference type="Pfam" id="PF07910">
    <property type="entry name" value="Peptidase_C78"/>
    <property type="match status" value="1"/>
</dbReference>
<gene>
    <name evidence="3" type="ORF">TVY486_0400440</name>
</gene>
<evidence type="ECO:0000259" key="2">
    <source>
        <dbReference type="Pfam" id="PF07910"/>
    </source>
</evidence>
<sequence>MLTGVQFHVELEDELPISIVRKGDDTIAVVRDNQLNSLFLPFSLRACVIQRVENCSELHTVRENGALEIVSREWCNRVKLRVGLTTSQVRTHWLLLKTEGMSVATHCFEGTEEGVRDVVIWLESTLLDSSYEIWLVSEPQVCCESVSQEVGTMRCVDENEFPNERVVFGDSVADVALYIEDFLRSFFIHGSTLPTAVFWPSQLTFPVNVHCSNNELRVLEHRALLLPVRPLLLTSMRIKDWSTAKGLNRAPVNGVPRNNQQWEKHLVQNVHSAIKDIPPVPGGERRLISGSYDYYHYLVDGFKDSGWGCAYRSLQTILSWFQYEGLVDVPMPTIREIQEVLSLKDADKMGRRDFVGSKDWIGSFEIMIALQHYVPGVECTIRRMESGADLENDPTVQQLLLRHFSGKRACPVMIGGSNYAHTIVGVDINPSTMEARYLVVDPHYASNETSAKTVVCKGYVGWKEAGKFFESTSWYNLCVPQVAAFDPR</sequence>
<evidence type="ECO:0000256" key="1">
    <source>
        <dbReference type="ARBA" id="ARBA00022801"/>
    </source>
</evidence>
<organism evidence="3">
    <name type="scientific">Trypanosoma vivax (strain Y486)</name>
    <dbReference type="NCBI Taxonomy" id="1055687"/>
    <lineage>
        <taxon>Eukaryota</taxon>
        <taxon>Discoba</taxon>
        <taxon>Euglenozoa</taxon>
        <taxon>Kinetoplastea</taxon>
        <taxon>Metakinetoplastina</taxon>
        <taxon>Trypanosomatida</taxon>
        <taxon>Trypanosomatidae</taxon>
        <taxon>Trypanosoma</taxon>
        <taxon>Duttonella</taxon>
    </lineage>
</organism>
<dbReference type="InterPro" id="IPR012462">
    <property type="entry name" value="UFSP1/2_DUB_cat"/>
</dbReference>
<dbReference type="EMBL" id="HE573020">
    <property type="protein sequence ID" value="CCC47380.1"/>
    <property type="molecule type" value="Genomic_DNA"/>
</dbReference>
<feature type="domain" description="UFSP1/2/DUB catalytic" evidence="2">
    <location>
        <begin position="284"/>
        <end position="478"/>
    </location>
</feature>
<reference evidence="3" key="1">
    <citation type="journal article" date="2012" name="Proc. Natl. Acad. Sci. U.S.A.">
        <title>Antigenic diversity is generated by distinct evolutionary mechanisms in African trypanosome species.</title>
        <authorList>
            <person name="Jackson A.P."/>
            <person name="Berry A."/>
            <person name="Aslett M."/>
            <person name="Allison H.C."/>
            <person name="Burton P."/>
            <person name="Vavrova-Anderson J."/>
            <person name="Brown R."/>
            <person name="Browne H."/>
            <person name="Corton N."/>
            <person name="Hauser H."/>
            <person name="Gamble J."/>
            <person name="Gilderthorp R."/>
            <person name="Marcello L."/>
            <person name="McQuillan J."/>
            <person name="Otto T.D."/>
            <person name="Quail M.A."/>
            <person name="Sanders M.J."/>
            <person name="van Tonder A."/>
            <person name="Ginger M.L."/>
            <person name="Field M.C."/>
            <person name="Barry J.D."/>
            <person name="Hertz-Fowler C."/>
            <person name="Berriman M."/>
        </authorList>
    </citation>
    <scope>NUCLEOTIDE SEQUENCE</scope>
    <source>
        <strain evidence="3">Y486</strain>
    </source>
</reference>
<proteinExistence type="predicted"/>
<name>G0TTU8_TRYVY</name>